<dbReference type="Pfam" id="PF07733">
    <property type="entry name" value="DNA_pol3_alpha"/>
    <property type="match status" value="1"/>
</dbReference>
<dbReference type="InterPro" id="IPR040982">
    <property type="entry name" value="DNA_pol3_finger"/>
</dbReference>
<evidence type="ECO:0000256" key="3">
    <source>
        <dbReference type="ARBA" id="ARBA00012417"/>
    </source>
</evidence>
<organism evidence="16 17">
    <name type="scientific">Hypericibacter terrae</name>
    <dbReference type="NCBI Taxonomy" id="2602015"/>
    <lineage>
        <taxon>Bacteria</taxon>
        <taxon>Pseudomonadati</taxon>
        <taxon>Pseudomonadota</taxon>
        <taxon>Alphaproteobacteria</taxon>
        <taxon>Rhodospirillales</taxon>
        <taxon>Dongiaceae</taxon>
        <taxon>Hypericibacter</taxon>
    </lineage>
</organism>
<evidence type="ECO:0000256" key="5">
    <source>
        <dbReference type="ARBA" id="ARBA00022490"/>
    </source>
</evidence>
<evidence type="ECO:0000256" key="6">
    <source>
        <dbReference type="ARBA" id="ARBA00022679"/>
    </source>
</evidence>
<dbReference type="Pfam" id="PF14579">
    <property type="entry name" value="HHH_6"/>
    <property type="match status" value="1"/>
</dbReference>
<dbReference type="GO" id="GO:0003676">
    <property type="term" value="F:nucleic acid binding"/>
    <property type="evidence" value="ECO:0007669"/>
    <property type="project" value="InterPro"/>
</dbReference>
<dbReference type="SUPFAM" id="SSF89550">
    <property type="entry name" value="PHP domain-like"/>
    <property type="match status" value="1"/>
</dbReference>
<dbReference type="InterPro" id="IPR011708">
    <property type="entry name" value="DNA_pol3_alpha_NTPase_dom"/>
</dbReference>
<evidence type="ECO:0000256" key="1">
    <source>
        <dbReference type="ARBA" id="ARBA00004496"/>
    </source>
</evidence>
<dbReference type="Pfam" id="PF02811">
    <property type="entry name" value="PHP"/>
    <property type="match status" value="1"/>
</dbReference>
<dbReference type="InterPro" id="IPR023073">
    <property type="entry name" value="DnaE2"/>
</dbReference>
<reference evidence="16 17" key="1">
    <citation type="submission" date="2019-08" db="EMBL/GenBank/DDBJ databases">
        <title>Hyperibacter terrae gen. nov., sp. nov. and Hyperibacter viscosus sp. nov., two new members in the family Rhodospirillaceae isolated from the rhizosphere of Hypericum perforatum.</title>
        <authorList>
            <person name="Noviana Z."/>
        </authorList>
    </citation>
    <scope>NUCLEOTIDE SEQUENCE [LARGE SCALE GENOMIC DNA]</scope>
    <source>
        <strain evidence="16 17">R5913</strain>
    </source>
</reference>
<dbReference type="NCBIfam" id="TIGR00594">
    <property type="entry name" value="polc"/>
    <property type="match status" value="1"/>
</dbReference>
<dbReference type="InterPro" id="IPR003141">
    <property type="entry name" value="Pol/His_phosphatase_N"/>
</dbReference>
<dbReference type="CDD" id="cd04485">
    <property type="entry name" value="DnaE_OBF"/>
    <property type="match status" value="1"/>
</dbReference>
<dbReference type="SMART" id="SM00481">
    <property type="entry name" value="POLIIIAc"/>
    <property type="match status" value="1"/>
</dbReference>
<evidence type="ECO:0000256" key="9">
    <source>
        <dbReference type="ARBA" id="ARBA00022763"/>
    </source>
</evidence>
<evidence type="ECO:0000256" key="7">
    <source>
        <dbReference type="ARBA" id="ARBA00022695"/>
    </source>
</evidence>
<protein>
    <recommendedName>
        <fullName evidence="4 13">Error-prone DNA polymerase</fullName>
        <ecNumber evidence="3 13">2.7.7.7</ecNumber>
    </recommendedName>
</protein>
<evidence type="ECO:0000256" key="4">
    <source>
        <dbReference type="ARBA" id="ARBA00017273"/>
    </source>
</evidence>
<dbReference type="CDD" id="cd07434">
    <property type="entry name" value="PHP_PolIIIA_DnaE2"/>
    <property type="match status" value="1"/>
</dbReference>
<keyword evidence="5 13" id="KW-0963">Cytoplasm</keyword>
<feature type="domain" description="Polymerase/histidinol phosphatase N-terminal" evidence="15">
    <location>
        <begin position="8"/>
        <end position="75"/>
    </location>
</feature>
<dbReference type="InterPro" id="IPR029460">
    <property type="entry name" value="DNAPol_HHH"/>
</dbReference>
<dbReference type="Pfam" id="PF01336">
    <property type="entry name" value="tRNA_anti-codon"/>
    <property type="match status" value="1"/>
</dbReference>
<dbReference type="RefSeq" id="WP_151176466.1">
    <property type="nucleotide sequence ID" value="NZ_CP042906.1"/>
</dbReference>
<dbReference type="Pfam" id="PF17657">
    <property type="entry name" value="DNA_pol3_finger"/>
    <property type="match status" value="1"/>
</dbReference>
<evidence type="ECO:0000256" key="13">
    <source>
        <dbReference type="HAMAP-Rule" id="MF_01902"/>
    </source>
</evidence>
<dbReference type="GO" id="GO:0003887">
    <property type="term" value="F:DNA-directed DNA polymerase activity"/>
    <property type="evidence" value="ECO:0007669"/>
    <property type="project" value="UniProtKB-UniRule"/>
</dbReference>
<comment type="catalytic activity">
    <reaction evidence="12 13">
        <text>DNA(n) + a 2'-deoxyribonucleoside 5'-triphosphate = DNA(n+1) + diphosphate</text>
        <dbReference type="Rhea" id="RHEA:22508"/>
        <dbReference type="Rhea" id="RHEA-COMP:17339"/>
        <dbReference type="Rhea" id="RHEA-COMP:17340"/>
        <dbReference type="ChEBI" id="CHEBI:33019"/>
        <dbReference type="ChEBI" id="CHEBI:61560"/>
        <dbReference type="ChEBI" id="CHEBI:173112"/>
        <dbReference type="EC" id="2.7.7.7"/>
    </reaction>
</comment>
<evidence type="ECO:0000256" key="11">
    <source>
        <dbReference type="ARBA" id="ARBA00023204"/>
    </source>
</evidence>
<keyword evidence="7 13" id="KW-0548">Nucleotidyltransferase</keyword>
<dbReference type="AlphaFoldDB" id="A0A5J6MG53"/>
<evidence type="ECO:0000259" key="15">
    <source>
        <dbReference type="SMART" id="SM00481"/>
    </source>
</evidence>
<keyword evidence="8 13" id="KW-0235">DNA replication</keyword>
<dbReference type="InterPro" id="IPR004805">
    <property type="entry name" value="DnaE2/DnaE/PolC"/>
</dbReference>
<dbReference type="InterPro" id="IPR004365">
    <property type="entry name" value="NA-bd_OB_tRNA"/>
</dbReference>
<name>A0A5J6MG53_9PROT</name>
<dbReference type="HAMAP" id="MF_01902">
    <property type="entry name" value="DNApol_error_prone"/>
    <property type="match status" value="1"/>
</dbReference>
<evidence type="ECO:0000256" key="10">
    <source>
        <dbReference type="ARBA" id="ARBA00022932"/>
    </source>
</evidence>
<evidence type="ECO:0000256" key="14">
    <source>
        <dbReference type="SAM" id="MobiDB-lite"/>
    </source>
</evidence>
<keyword evidence="6 13" id="KW-0808">Transferase</keyword>
<comment type="function">
    <text evidence="13">DNA polymerase involved in damage-induced mutagenesis and translesion synthesis (TLS). It is not the major replicative DNA polymerase.</text>
</comment>
<comment type="subcellular location">
    <subcellularLocation>
        <location evidence="1 13">Cytoplasm</location>
    </subcellularLocation>
</comment>
<proteinExistence type="inferred from homology"/>
<dbReference type="EMBL" id="CP042906">
    <property type="protein sequence ID" value="QEX16067.1"/>
    <property type="molecule type" value="Genomic_DNA"/>
</dbReference>
<keyword evidence="10 13" id="KW-0239">DNA-directed DNA polymerase</keyword>
<dbReference type="GO" id="GO:0008408">
    <property type="term" value="F:3'-5' exonuclease activity"/>
    <property type="evidence" value="ECO:0007669"/>
    <property type="project" value="InterPro"/>
</dbReference>
<dbReference type="NCBIfam" id="NF004225">
    <property type="entry name" value="PRK05672.1"/>
    <property type="match status" value="1"/>
</dbReference>
<dbReference type="PANTHER" id="PTHR32294">
    <property type="entry name" value="DNA POLYMERASE III SUBUNIT ALPHA"/>
    <property type="match status" value="1"/>
</dbReference>
<dbReference type="Gene3D" id="3.20.20.140">
    <property type="entry name" value="Metal-dependent hydrolases"/>
    <property type="match status" value="1"/>
</dbReference>
<evidence type="ECO:0000256" key="8">
    <source>
        <dbReference type="ARBA" id="ARBA00022705"/>
    </source>
</evidence>
<dbReference type="GO" id="GO:0006260">
    <property type="term" value="P:DNA replication"/>
    <property type="evidence" value="ECO:0007669"/>
    <property type="project" value="UniProtKB-KW"/>
</dbReference>
<dbReference type="InterPro" id="IPR004013">
    <property type="entry name" value="PHP_dom"/>
</dbReference>
<dbReference type="InterPro" id="IPR016195">
    <property type="entry name" value="Pol/histidinol_Pase-like"/>
</dbReference>
<comment type="similarity">
    <text evidence="2 13">Belongs to the DNA polymerase type-C family. DnaE2 subfamily.</text>
</comment>
<dbReference type="Gene3D" id="2.40.50.140">
    <property type="entry name" value="Nucleic acid-binding proteins"/>
    <property type="match status" value="1"/>
</dbReference>
<accession>A0A5J6MG53</accession>
<sequence length="1117" mass="123560">MSSPPPYAELAAVTNFSFLRGASHPAELVARAAELGLTALAVADRNSLAGVVRAHDAARELGYRLIPGARLVLRDGAEILALPTDRIAYGHLSRLLTLGKMRAPKGECWLDLEDLLEAGDGMMLIALPGADPGPLAGLEALADRLKRLAAAFPGAVFLAAHHHLGGQDEAWIERLQALSLACGTPLVASNDVHYHAPERRILQDVLTCIREGCTIDNAGYRLFANAERHLKSTAEMARLFARWPDAVARTVEIAGRCRFSLDELRYEYPDELTTGGRTPQQELERLARAGAQWRYPGGAPEKIVKALDHELGLIARLDYASYFLTVYDLVRFAREREILCQGRGSAANSTVCYCLGVTSVDPAVNDLLFERFISAERREPPDIDVDFEHERREEVIQYVYDKYGRDRAGIAATVICYRSRSALREVGKAMGLSLDLVGALSSQVWAPTYGKGKGFLDGARLREHGLDPNDPRLAMTLALARELKGFPRHLSQHVGGFVISRGLLSELVPIENAAMEDRTFIEWDKDDLATLGLMKVDVLALGMLTCIAKSFELLRRHYGKSYNLATLPKEDPAIYEMLGRADSIGVFQVESRAQMTMLPRLKPKTFYDLVIEVAIVRPGPIQGGMVHPYLRRRSGEEPVTYPSRELEEVLGKTLGVPLFQEQAMRIAIVAAGFTPDESDRLRRAMATFRHVGTIHTFENKLIEGMVAKGYEREFAQRCFEQIKGFGEYGFPESHAASFALLVYVSSWLKCHYPEIFACAILNSQPMGFYAPAQLVRDAIEHGVEVRPVDVNFSQWDCCLELSDVTSDGRPTNPVARDEERGGAREIIQGGQPKPGVKRRPLALRLGFRQVKGLGEAEMRALVGARGNGYGDPTTLWRRAGLPETVLATLARADAFRSMALDRREALWAVKGLPAAPLPLFEASLAEEQGEEEPVALPRLTQGEHVTEDYASQHLSLKRHPMALVRPAMEAKGYRPCARLKETADGTQLRVAGIVLVRQRPGTASGVIFATLEDETGTANIVVWPRTFERYRRVLLGASLLGVTGKLQREGEVIHLIADRLVDLTPHLRDLASPELPPASSLARADEVRKPGQDARNREIGDRARLKRESSYRSRDFH</sequence>
<keyword evidence="9 13" id="KW-0227">DNA damage</keyword>
<feature type="compositionally biased region" description="Basic and acidic residues" evidence="14">
    <location>
        <begin position="1083"/>
        <end position="1117"/>
    </location>
</feature>
<evidence type="ECO:0000256" key="2">
    <source>
        <dbReference type="ARBA" id="ARBA00007391"/>
    </source>
</evidence>
<feature type="region of interest" description="Disordered" evidence="14">
    <location>
        <begin position="1074"/>
        <end position="1117"/>
    </location>
</feature>
<keyword evidence="11 13" id="KW-0234">DNA repair</keyword>
<evidence type="ECO:0000256" key="12">
    <source>
        <dbReference type="ARBA" id="ARBA00049244"/>
    </source>
</evidence>
<dbReference type="InterPro" id="IPR012340">
    <property type="entry name" value="NA-bd_OB-fold"/>
</dbReference>
<evidence type="ECO:0000313" key="17">
    <source>
        <dbReference type="Proteomes" id="UP000326202"/>
    </source>
</evidence>
<dbReference type="OrthoDB" id="9803237at2"/>
<dbReference type="EC" id="2.7.7.7" evidence="3 13"/>
<dbReference type="GO" id="GO:0005737">
    <property type="term" value="C:cytoplasm"/>
    <property type="evidence" value="ECO:0007669"/>
    <property type="project" value="UniProtKB-SubCell"/>
</dbReference>
<dbReference type="GO" id="GO:0006281">
    <property type="term" value="P:DNA repair"/>
    <property type="evidence" value="ECO:0007669"/>
    <property type="project" value="UniProtKB-UniRule"/>
</dbReference>
<gene>
    <name evidence="16" type="primary">dnaE2-1</name>
    <name evidence="13" type="synonym">dnaE2</name>
    <name evidence="16" type="ORF">FRZ44_13590</name>
</gene>
<dbReference type="PANTHER" id="PTHR32294:SF4">
    <property type="entry name" value="ERROR-PRONE DNA POLYMERASE"/>
    <property type="match status" value="1"/>
</dbReference>
<evidence type="ECO:0000313" key="16">
    <source>
        <dbReference type="EMBL" id="QEX16067.1"/>
    </source>
</evidence>
<dbReference type="KEGG" id="htq:FRZ44_13590"/>
<keyword evidence="17" id="KW-1185">Reference proteome</keyword>
<dbReference type="Proteomes" id="UP000326202">
    <property type="component" value="Chromosome"/>
</dbReference>